<organism evidence="1 2">
    <name type="scientific">Gibberella intermedia</name>
    <name type="common">Bulb rot disease fungus</name>
    <name type="synonym">Fusarium proliferatum</name>
    <dbReference type="NCBI Taxonomy" id="948311"/>
    <lineage>
        <taxon>Eukaryota</taxon>
        <taxon>Fungi</taxon>
        <taxon>Dikarya</taxon>
        <taxon>Ascomycota</taxon>
        <taxon>Pezizomycotina</taxon>
        <taxon>Sordariomycetes</taxon>
        <taxon>Hypocreomycetidae</taxon>
        <taxon>Hypocreales</taxon>
        <taxon>Nectriaceae</taxon>
        <taxon>Fusarium</taxon>
        <taxon>Fusarium fujikuroi species complex</taxon>
    </lineage>
</organism>
<evidence type="ECO:0000313" key="1">
    <source>
        <dbReference type="EMBL" id="RBA21303.1"/>
    </source>
</evidence>
<dbReference type="AlphaFoldDB" id="A0A365NKI9"/>
<evidence type="ECO:0000313" key="2">
    <source>
        <dbReference type="Proteomes" id="UP000251714"/>
    </source>
</evidence>
<comment type="caution">
    <text evidence="1">The sequence shown here is derived from an EMBL/GenBank/DDBJ whole genome shotgun (WGS) entry which is preliminary data.</text>
</comment>
<proteinExistence type="predicted"/>
<dbReference type="Proteomes" id="UP000251714">
    <property type="component" value="Unassembled WGS sequence"/>
</dbReference>
<dbReference type="EMBL" id="PKMI01000002">
    <property type="protein sequence ID" value="RBA21303.1"/>
    <property type="molecule type" value="Genomic_DNA"/>
</dbReference>
<accession>A0A365NKI9</accession>
<name>A0A365NKI9_GIBIN</name>
<protein>
    <submittedName>
        <fullName evidence="1">Uncharacterized protein</fullName>
    </submittedName>
</protein>
<sequence length="171" mass="18921">MRELLGDEKPNQAEPTLSFLIHSLPYYPHSGITIGVMSGLEGLGIVANVIAMVELSLKVISWCSKYAQDVKNSSDGRARLLQAAITLHYESGKIHDLLTGKNGSKLKASQKLVHAMGSSEFQLRELESLLSDETNCSSLRWPLRKEKVESAIRNIENTMKILSEVLQIDTV</sequence>
<gene>
    <name evidence="1" type="ORF">FPRO05_07617</name>
</gene>
<reference evidence="1 2" key="1">
    <citation type="submission" date="2017-12" db="EMBL/GenBank/DDBJ databases">
        <title>Genome sequence of the mycotoxigenic crop pathogen Fusarium proliferatum, strain ITEM 2341 from Date Palm.</title>
        <authorList>
            <person name="Almiman B.F."/>
            <person name="Shittu T.A."/>
            <person name="Muthumeenakshi S."/>
            <person name="Baroncelli R."/>
            <person name="Sreenivasaprasada S."/>
        </authorList>
    </citation>
    <scope>NUCLEOTIDE SEQUENCE [LARGE SCALE GENOMIC DNA]</scope>
    <source>
        <strain evidence="1 2">ITEM 2341</strain>
    </source>
</reference>